<dbReference type="Proteomes" id="UP000050424">
    <property type="component" value="Unassembled WGS sequence"/>
</dbReference>
<dbReference type="OrthoDB" id="27483at2759"/>
<evidence type="ECO:0000259" key="3">
    <source>
        <dbReference type="PROSITE" id="PS51471"/>
    </source>
</evidence>
<feature type="compositionally biased region" description="Acidic residues" evidence="2">
    <location>
        <begin position="35"/>
        <end position="47"/>
    </location>
</feature>
<comment type="caution">
    <text evidence="4">The sequence shown here is derived from an EMBL/GenBank/DDBJ whole genome shotgun (WGS) entry which is preliminary data.</text>
</comment>
<evidence type="ECO:0000313" key="5">
    <source>
        <dbReference type="Proteomes" id="UP000050424"/>
    </source>
</evidence>
<dbReference type="PROSITE" id="PS51471">
    <property type="entry name" value="FE2OG_OXY"/>
    <property type="match status" value="1"/>
</dbReference>
<protein>
    <recommendedName>
        <fullName evidence="3">Fe2OG dioxygenase domain-containing protein</fullName>
    </recommendedName>
</protein>
<keyword evidence="1" id="KW-0408">Iron</keyword>
<dbReference type="Gene3D" id="2.60.120.620">
    <property type="entry name" value="q2cbj1_9rhob like domain"/>
    <property type="match status" value="1"/>
</dbReference>
<keyword evidence="1" id="KW-0479">Metal-binding</keyword>
<dbReference type="InterPro" id="IPR005123">
    <property type="entry name" value="Oxoglu/Fe-dep_dioxygenase_dom"/>
</dbReference>
<feature type="region of interest" description="Disordered" evidence="2">
    <location>
        <begin position="1"/>
        <end position="70"/>
    </location>
</feature>
<proteinExistence type="inferred from homology"/>
<dbReference type="PANTHER" id="PTHR33099:SF7">
    <property type="entry name" value="MYND-TYPE DOMAIN-CONTAINING PROTEIN"/>
    <property type="match status" value="1"/>
</dbReference>
<feature type="compositionally biased region" description="Acidic residues" evidence="2">
    <location>
        <begin position="54"/>
        <end position="65"/>
    </location>
</feature>
<dbReference type="PANTHER" id="PTHR33099">
    <property type="entry name" value="FE2OG DIOXYGENASE DOMAIN-CONTAINING PROTEIN"/>
    <property type="match status" value="1"/>
</dbReference>
<dbReference type="Pfam" id="PF13640">
    <property type="entry name" value="2OG-FeII_Oxy_3"/>
    <property type="match status" value="1"/>
</dbReference>
<reference evidence="4 5" key="1">
    <citation type="submission" date="2015-09" db="EMBL/GenBank/DDBJ databases">
        <title>Draft genome of a European isolate of the apple canker pathogen Neonectria ditissima.</title>
        <authorList>
            <person name="Gomez-Cortecero A."/>
            <person name="Harrison R.J."/>
            <person name="Armitage A.D."/>
        </authorList>
    </citation>
    <scope>NUCLEOTIDE SEQUENCE [LARGE SCALE GENOMIC DNA]</scope>
    <source>
        <strain evidence="4 5">R09/05</strain>
    </source>
</reference>
<dbReference type="GO" id="GO:0016491">
    <property type="term" value="F:oxidoreductase activity"/>
    <property type="evidence" value="ECO:0007669"/>
    <property type="project" value="UniProtKB-KW"/>
</dbReference>
<accession>A0A0P7BET5</accession>
<feature type="compositionally biased region" description="Basic and acidic residues" evidence="2">
    <location>
        <begin position="1"/>
        <end position="13"/>
    </location>
</feature>
<evidence type="ECO:0000256" key="2">
    <source>
        <dbReference type="SAM" id="MobiDB-lite"/>
    </source>
</evidence>
<organism evidence="4 5">
    <name type="scientific">Neonectria ditissima</name>
    <dbReference type="NCBI Taxonomy" id="78410"/>
    <lineage>
        <taxon>Eukaryota</taxon>
        <taxon>Fungi</taxon>
        <taxon>Dikarya</taxon>
        <taxon>Ascomycota</taxon>
        <taxon>Pezizomycotina</taxon>
        <taxon>Sordariomycetes</taxon>
        <taxon>Hypocreomycetidae</taxon>
        <taxon>Hypocreales</taxon>
        <taxon>Nectriaceae</taxon>
        <taxon>Neonectria</taxon>
    </lineage>
</organism>
<feature type="domain" description="Fe2OG dioxygenase" evidence="3">
    <location>
        <begin position="173"/>
        <end position="272"/>
    </location>
</feature>
<dbReference type="GO" id="GO:0046872">
    <property type="term" value="F:metal ion binding"/>
    <property type="evidence" value="ECO:0007669"/>
    <property type="project" value="UniProtKB-KW"/>
</dbReference>
<dbReference type="EMBL" id="LKCW01000010">
    <property type="protein sequence ID" value="KPM45152.1"/>
    <property type="molecule type" value="Genomic_DNA"/>
</dbReference>
<feature type="compositionally biased region" description="Low complexity" evidence="2">
    <location>
        <begin position="107"/>
        <end position="124"/>
    </location>
</feature>
<comment type="similarity">
    <text evidence="1">Belongs to the iron/ascorbate-dependent oxidoreductase family.</text>
</comment>
<dbReference type="AlphaFoldDB" id="A0A0P7BET5"/>
<feature type="region of interest" description="Disordered" evidence="2">
    <location>
        <begin position="102"/>
        <end position="138"/>
    </location>
</feature>
<evidence type="ECO:0000256" key="1">
    <source>
        <dbReference type="RuleBase" id="RU003682"/>
    </source>
</evidence>
<gene>
    <name evidence="4" type="ORF">AK830_g1334</name>
</gene>
<sequence>MESASDDGRHVPDTEMPDAAPAGPNVPHPIGWSLQDEEYESDPEDSTEDHSLENTDDQDGTDSDDVQGHADNALGRLRDCLESSCKDTLFACGGAVPIVSETESPVSSRSQDSNQDSSTTASSTVPHPTITLRWDPRDSSTPAAHCRLTAPLDDTVSQLLLPNPKSGKQRAVKADLYKLNVYTGPSGHFRAHVDTPRSQSQFGSLVVCLPFKHDGGALEVRHGDQVLTFDWASCASSDSPQIQWAAFYSDCEHEVFPVQSGHRITLTYNLYATSGNSQLSNRPNALDTAQMPLYRHLEAAINDDTFLPDGGFLGFYTTHAYPQTASQPSQDCLSGILKGLDMAIWHAFQRLGCGVCLRPVLVSDPFLIRSPGYKVGKEFAFKNFDWQVEEYTDWKLLLENWGTEKISWEDLIWLNEAKLKTKHASFSFIAYGNEASSRIAYSVCAIIIGVPKWHEGERMRLETTFTDKKGEEEDWEDGGPYRYD</sequence>
<name>A0A0P7BET5_9HYPO</name>
<dbReference type="InterPro" id="IPR044862">
    <property type="entry name" value="Pro_4_hyd_alph_FE2OG_OXY"/>
</dbReference>
<evidence type="ECO:0000313" key="4">
    <source>
        <dbReference type="EMBL" id="KPM45152.1"/>
    </source>
</evidence>
<keyword evidence="1" id="KW-0560">Oxidoreductase</keyword>
<keyword evidence="5" id="KW-1185">Reference proteome</keyword>